<dbReference type="EMBL" id="JANPWB010000014">
    <property type="protein sequence ID" value="KAJ1097437.1"/>
    <property type="molecule type" value="Genomic_DNA"/>
</dbReference>
<evidence type="ECO:0000313" key="1">
    <source>
        <dbReference type="EMBL" id="KAJ1097437.1"/>
    </source>
</evidence>
<organism evidence="1 2">
    <name type="scientific">Pleurodeles waltl</name>
    <name type="common">Iberian ribbed newt</name>
    <dbReference type="NCBI Taxonomy" id="8319"/>
    <lineage>
        <taxon>Eukaryota</taxon>
        <taxon>Metazoa</taxon>
        <taxon>Chordata</taxon>
        <taxon>Craniata</taxon>
        <taxon>Vertebrata</taxon>
        <taxon>Euteleostomi</taxon>
        <taxon>Amphibia</taxon>
        <taxon>Batrachia</taxon>
        <taxon>Caudata</taxon>
        <taxon>Salamandroidea</taxon>
        <taxon>Salamandridae</taxon>
        <taxon>Pleurodelinae</taxon>
        <taxon>Pleurodeles</taxon>
    </lineage>
</organism>
<keyword evidence="2" id="KW-1185">Reference proteome</keyword>
<name>A0AAV7M1B4_PLEWA</name>
<dbReference type="AlphaFoldDB" id="A0AAV7M1B4"/>
<reference evidence="1" key="1">
    <citation type="journal article" date="2022" name="bioRxiv">
        <title>Sequencing and chromosome-scale assembly of the giantPleurodeles waltlgenome.</title>
        <authorList>
            <person name="Brown T."/>
            <person name="Elewa A."/>
            <person name="Iarovenko S."/>
            <person name="Subramanian E."/>
            <person name="Araus A.J."/>
            <person name="Petzold A."/>
            <person name="Susuki M."/>
            <person name="Suzuki K.-i.T."/>
            <person name="Hayashi T."/>
            <person name="Toyoda A."/>
            <person name="Oliveira C."/>
            <person name="Osipova E."/>
            <person name="Leigh N.D."/>
            <person name="Simon A."/>
            <person name="Yun M.H."/>
        </authorList>
    </citation>
    <scope>NUCLEOTIDE SEQUENCE</scope>
    <source>
        <strain evidence="1">20211129_DDA</strain>
        <tissue evidence="1">Liver</tissue>
    </source>
</reference>
<evidence type="ECO:0000313" key="2">
    <source>
        <dbReference type="Proteomes" id="UP001066276"/>
    </source>
</evidence>
<gene>
    <name evidence="1" type="ORF">NDU88_002556</name>
</gene>
<accession>A0AAV7M1B4</accession>
<dbReference type="Proteomes" id="UP001066276">
    <property type="component" value="Chromosome 10"/>
</dbReference>
<comment type="caution">
    <text evidence="1">The sequence shown here is derived from an EMBL/GenBank/DDBJ whole genome shotgun (WGS) entry which is preliminary data.</text>
</comment>
<sequence length="80" mass="9563">MEEIGNRVAAMDDHETGCEEEVEWFHQEVLHLKEQHVKLHAHVEDLENRSRQNNVRIRVIPTHAQEWTLENMLELFFTTS</sequence>
<proteinExistence type="predicted"/>
<protein>
    <submittedName>
        <fullName evidence="1">Uncharacterized protein</fullName>
    </submittedName>
</protein>